<dbReference type="RefSeq" id="WP_117142383.1">
    <property type="nucleotide sequence ID" value="NZ_CAKXKJ010000013.1"/>
</dbReference>
<gene>
    <name evidence="2" type="ORF">DV520_07985</name>
</gene>
<sequence length="395" mass="42954">MRRALPPLLALVLALVLLTGCEFSLERLAHGGALPPPPEDYTGLQDGFRYTKTTLTGQERYLYDQLLAGLQNQEETIGDLYPDTEMIQTAIDAIDRDYPELFWFSGTGQIETTLLAGKPLEAAYTPVYTMDQAQRQATQAQIDQWAADCFATIPQGASDYDKALGVFTYIIQHADYQVVDNNSIVNIMVGGAGLCGCYAKTTQYLLGLLGVDTAYITGQAQGESHAWNLAWLDGTPCWIDTTWGDPVFTGGDDSQGPAYEYFGLTTDDLLRTHTIDDKVPVPDCTSNSNNYFFRNGLYFSAYDPDALTALFQRALAAGQRQVSVRYADAAYPAACAALFDQGQLNTLLGRAREALDSPVSLAGSLWYTRNETMGTLSFLLPLSSSPGAAPEGSAP</sequence>
<dbReference type="OrthoDB" id="9788327at2"/>
<dbReference type="InterPro" id="IPR002931">
    <property type="entry name" value="Transglutaminase-like"/>
</dbReference>
<dbReference type="AlphaFoldDB" id="A0A3E2B2Z0"/>
<dbReference type="GeneID" id="97995667"/>
<name>A0A3E2B2Z0_9FIRM</name>
<keyword evidence="3" id="KW-1185">Reference proteome</keyword>
<evidence type="ECO:0000259" key="1">
    <source>
        <dbReference type="Pfam" id="PF01841"/>
    </source>
</evidence>
<dbReference type="Proteomes" id="UP000260649">
    <property type="component" value="Unassembled WGS sequence"/>
</dbReference>
<dbReference type="PROSITE" id="PS51257">
    <property type="entry name" value="PROKAR_LIPOPROTEIN"/>
    <property type="match status" value="1"/>
</dbReference>
<dbReference type="InterPro" id="IPR038765">
    <property type="entry name" value="Papain-like_cys_pep_sf"/>
</dbReference>
<evidence type="ECO:0000313" key="2">
    <source>
        <dbReference type="EMBL" id="RFT06326.1"/>
    </source>
</evidence>
<comment type="caution">
    <text evidence="2">The sequence shown here is derived from an EMBL/GenBank/DDBJ whole genome shotgun (WGS) entry which is preliminary data.</text>
</comment>
<proteinExistence type="predicted"/>
<organism evidence="2 3">
    <name type="scientific">Evtepia gabavorous</name>
    <dbReference type="NCBI Taxonomy" id="2211183"/>
    <lineage>
        <taxon>Bacteria</taxon>
        <taxon>Bacillati</taxon>
        <taxon>Bacillota</taxon>
        <taxon>Clostridia</taxon>
        <taxon>Eubacteriales</taxon>
        <taxon>Evtepia</taxon>
    </lineage>
</organism>
<protein>
    <recommendedName>
        <fullName evidence="1">Transglutaminase-like domain-containing protein</fullName>
    </recommendedName>
</protein>
<dbReference type="Pfam" id="PF01841">
    <property type="entry name" value="Transglut_core"/>
    <property type="match status" value="1"/>
</dbReference>
<accession>A0A3E2B2Z0</accession>
<dbReference type="Gene3D" id="3.10.620.30">
    <property type="match status" value="1"/>
</dbReference>
<dbReference type="SUPFAM" id="SSF54001">
    <property type="entry name" value="Cysteine proteinases"/>
    <property type="match status" value="1"/>
</dbReference>
<feature type="domain" description="Transglutaminase-like" evidence="1">
    <location>
        <begin position="157"/>
        <end position="239"/>
    </location>
</feature>
<reference evidence="2 3" key="1">
    <citation type="submission" date="2018-07" db="EMBL/GenBank/DDBJ databases">
        <title>GABA Modulating Bacteria of the Human Gut Microbiota.</title>
        <authorList>
            <person name="Strandwitz P."/>
            <person name="Kim K.H."/>
            <person name="Terekhova D."/>
            <person name="Liu J.K."/>
            <person name="Sharma A."/>
            <person name="Levering J."/>
            <person name="Mcdonald D."/>
            <person name="Dietrich D."/>
            <person name="Ramadhar T.R."/>
            <person name="Lekbua A."/>
            <person name="Mroue N."/>
            <person name="Liston C."/>
            <person name="Stewart E.J."/>
            <person name="Dubin M.J."/>
            <person name="Zengler K."/>
            <person name="Knight R."/>
            <person name="Gilbert J.A."/>
            <person name="Clardy J."/>
            <person name="Lewis K."/>
        </authorList>
    </citation>
    <scope>NUCLEOTIDE SEQUENCE [LARGE SCALE GENOMIC DNA]</scope>
    <source>
        <strain evidence="2 3">KLE1738</strain>
    </source>
</reference>
<dbReference type="EMBL" id="QQRQ01000012">
    <property type="protein sequence ID" value="RFT06326.1"/>
    <property type="molecule type" value="Genomic_DNA"/>
</dbReference>
<evidence type="ECO:0000313" key="3">
    <source>
        <dbReference type="Proteomes" id="UP000260649"/>
    </source>
</evidence>